<evidence type="ECO:0000256" key="1">
    <source>
        <dbReference type="ARBA" id="ARBA00006484"/>
    </source>
</evidence>
<dbReference type="InterPro" id="IPR036291">
    <property type="entry name" value="NAD(P)-bd_dom_sf"/>
</dbReference>
<sequence>MTDSSPSFTDRRVIVTGASGGVGGTLVRLFRDAGAQVIGTDVVPGEGVVACDLRDENAITDFAGQAVADLGGLDILCNVAGVQHFARLGDITAAELRLHTDVNLVAPMLLTQAVAPALVASAAAGRGGNVVTIASISATFAQPYNSVYCASKAGVLLGMRSLAIELAQQRVRVNCVSPGGIETPMPHNAARALPADIDWSLLMKSTSAFPGFMPPADVCDAVLFLASDAAKSITGTNLVVDRGVVF</sequence>
<keyword evidence="2" id="KW-0560">Oxidoreductase</keyword>
<accession>A0A3M2LF43</accession>
<keyword evidence="4" id="KW-1185">Reference proteome</keyword>
<dbReference type="PRINTS" id="PR00081">
    <property type="entry name" value="GDHRDH"/>
</dbReference>
<dbReference type="CDD" id="cd05233">
    <property type="entry name" value="SDR_c"/>
    <property type="match status" value="1"/>
</dbReference>
<proteinExistence type="inferred from homology"/>
<evidence type="ECO:0000313" key="4">
    <source>
        <dbReference type="Proteomes" id="UP000279275"/>
    </source>
</evidence>
<dbReference type="InterPro" id="IPR002347">
    <property type="entry name" value="SDR_fam"/>
</dbReference>
<dbReference type="AlphaFoldDB" id="A0A3M2LF43"/>
<dbReference type="PANTHER" id="PTHR24321">
    <property type="entry name" value="DEHYDROGENASES, SHORT CHAIN"/>
    <property type="match status" value="1"/>
</dbReference>
<dbReference type="Gene3D" id="3.40.50.720">
    <property type="entry name" value="NAD(P)-binding Rossmann-like Domain"/>
    <property type="match status" value="1"/>
</dbReference>
<comment type="caution">
    <text evidence="3">The sequence shown here is derived from an EMBL/GenBank/DDBJ whole genome shotgun (WGS) entry which is preliminary data.</text>
</comment>
<dbReference type="PANTHER" id="PTHR24321:SF8">
    <property type="entry name" value="ESTRADIOL 17-BETA-DEHYDROGENASE 8-RELATED"/>
    <property type="match status" value="1"/>
</dbReference>
<dbReference type="PRINTS" id="PR00080">
    <property type="entry name" value="SDRFAMILY"/>
</dbReference>
<dbReference type="Proteomes" id="UP000279275">
    <property type="component" value="Unassembled WGS sequence"/>
</dbReference>
<protein>
    <submittedName>
        <fullName evidence="3">SDR family oxidoreductase</fullName>
    </submittedName>
</protein>
<dbReference type="GO" id="GO:0016491">
    <property type="term" value="F:oxidoreductase activity"/>
    <property type="evidence" value="ECO:0007669"/>
    <property type="project" value="UniProtKB-KW"/>
</dbReference>
<evidence type="ECO:0000256" key="2">
    <source>
        <dbReference type="ARBA" id="ARBA00023002"/>
    </source>
</evidence>
<dbReference type="Pfam" id="PF13561">
    <property type="entry name" value="adh_short_C2"/>
    <property type="match status" value="1"/>
</dbReference>
<dbReference type="EMBL" id="RFFH01000001">
    <property type="protein sequence ID" value="RMI35183.1"/>
    <property type="molecule type" value="Genomic_DNA"/>
</dbReference>
<gene>
    <name evidence="3" type="ORF">EBN03_02455</name>
</gene>
<name>A0A3M2LF43_9NOCA</name>
<comment type="similarity">
    <text evidence="1">Belongs to the short-chain dehydrogenases/reductases (SDR) family.</text>
</comment>
<dbReference type="SUPFAM" id="SSF51735">
    <property type="entry name" value="NAD(P)-binding Rossmann-fold domains"/>
    <property type="match status" value="1"/>
</dbReference>
<evidence type="ECO:0000313" key="3">
    <source>
        <dbReference type="EMBL" id="RMI35183.1"/>
    </source>
</evidence>
<reference evidence="3 4" key="1">
    <citation type="submission" date="2018-10" db="EMBL/GenBank/DDBJ databases">
        <title>Isolation from cow dung.</title>
        <authorList>
            <person name="Ling L."/>
        </authorList>
    </citation>
    <scope>NUCLEOTIDE SEQUENCE [LARGE SCALE GENOMIC DNA]</scope>
    <source>
        <strain evidence="3 4">NEAU-LL90</strain>
    </source>
</reference>
<dbReference type="FunFam" id="3.40.50.720:FF:000084">
    <property type="entry name" value="Short-chain dehydrogenase reductase"/>
    <property type="match status" value="1"/>
</dbReference>
<dbReference type="RefSeq" id="WP_122186157.1">
    <property type="nucleotide sequence ID" value="NZ_RFFH01000001.1"/>
</dbReference>
<organism evidence="3 4">
    <name type="scientific">Nocardia stercoris</name>
    <dbReference type="NCBI Taxonomy" id="2483361"/>
    <lineage>
        <taxon>Bacteria</taxon>
        <taxon>Bacillati</taxon>
        <taxon>Actinomycetota</taxon>
        <taxon>Actinomycetes</taxon>
        <taxon>Mycobacteriales</taxon>
        <taxon>Nocardiaceae</taxon>
        <taxon>Nocardia</taxon>
    </lineage>
</organism>
<dbReference type="OrthoDB" id="7064009at2"/>